<feature type="transmembrane region" description="Helical" evidence="5">
    <location>
        <begin position="560"/>
        <end position="579"/>
    </location>
</feature>
<keyword evidence="4 5" id="KW-0472">Membrane</keyword>
<dbReference type="PROSITE" id="PS50928">
    <property type="entry name" value="ABC_TM1"/>
    <property type="match status" value="1"/>
</dbReference>
<evidence type="ECO:0000259" key="6">
    <source>
        <dbReference type="PROSITE" id="PS50928"/>
    </source>
</evidence>
<keyword evidence="2 5" id="KW-0812">Transmembrane</keyword>
<keyword evidence="8" id="KW-1185">Reference proteome</keyword>
<feature type="transmembrane region" description="Helical" evidence="5">
    <location>
        <begin position="519"/>
        <end position="539"/>
    </location>
</feature>
<dbReference type="PANTHER" id="PTHR42727:SF1">
    <property type="entry name" value="PHOSPHATE TRANSPORT SYSTEM PERMEASE"/>
    <property type="match status" value="1"/>
</dbReference>
<dbReference type="EMBL" id="FTMN01000005">
    <property type="protein sequence ID" value="SIQ46957.1"/>
    <property type="molecule type" value="Genomic_DNA"/>
</dbReference>
<name>A0A1N6T157_9GAMM</name>
<protein>
    <submittedName>
        <fullName evidence="7">Phosphate transport system permease protein</fullName>
    </submittedName>
</protein>
<dbReference type="eggNOG" id="COG4590">
    <property type="taxonomic scope" value="Bacteria"/>
</dbReference>
<feature type="transmembrane region" description="Helical" evidence="5">
    <location>
        <begin position="719"/>
        <end position="740"/>
    </location>
</feature>
<evidence type="ECO:0000256" key="2">
    <source>
        <dbReference type="ARBA" id="ARBA00022692"/>
    </source>
</evidence>
<evidence type="ECO:0000313" key="7">
    <source>
        <dbReference type="EMBL" id="SIQ46957.1"/>
    </source>
</evidence>
<comment type="similarity">
    <text evidence="5">Belongs to the binding-protein-dependent transport system permease family.</text>
</comment>
<keyword evidence="5" id="KW-0813">Transport</keyword>
<dbReference type="Gene3D" id="2.130.10.10">
    <property type="entry name" value="YVTN repeat-like/Quinoprotein amine dehydrogenase"/>
    <property type="match status" value="1"/>
</dbReference>
<feature type="transmembrane region" description="Helical" evidence="5">
    <location>
        <begin position="605"/>
        <end position="623"/>
    </location>
</feature>
<proteinExistence type="inferred from homology"/>
<dbReference type="GO" id="GO:0005886">
    <property type="term" value="C:plasma membrane"/>
    <property type="evidence" value="ECO:0007669"/>
    <property type="project" value="UniProtKB-SubCell"/>
</dbReference>
<dbReference type="Pfam" id="PF00528">
    <property type="entry name" value="BPD_transp_1"/>
    <property type="match status" value="1"/>
</dbReference>
<dbReference type="InterPro" id="IPR015943">
    <property type="entry name" value="WD40/YVTN_repeat-like_dom_sf"/>
</dbReference>
<feature type="transmembrane region" description="Helical" evidence="5">
    <location>
        <begin position="492"/>
        <end position="513"/>
    </location>
</feature>
<keyword evidence="3 5" id="KW-1133">Transmembrane helix</keyword>
<reference evidence="7 8" key="1">
    <citation type="submission" date="2017-01" db="EMBL/GenBank/DDBJ databases">
        <authorList>
            <person name="Mah S.A."/>
            <person name="Swanson W.J."/>
            <person name="Moy G.W."/>
            <person name="Vacquier V.D."/>
        </authorList>
    </citation>
    <scope>NUCLEOTIDE SEQUENCE [LARGE SCALE GENOMIC DNA]</scope>
    <source>
        <strain evidence="7 8">DSM 7027</strain>
    </source>
</reference>
<dbReference type="InterPro" id="IPR035906">
    <property type="entry name" value="MetI-like_sf"/>
</dbReference>
<dbReference type="InterPro" id="IPR000515">
    <property type="entry name" value="MetI-like"/>
</dbReference>
<dbReference type="Gene3D" id="1.10.3720.10">
    <property type="entry name" value="MetI-like"/>
    <property type="match status" value="1"/>
</dbReference>
<evidence type="ECO:0000256" key="3">
    <source>
        <dbReference type="ARBA" id="ARBA00022989"/>
    </source>
</evidence>
<dbReference type="PANTHER" id="PTHR42727">
    <property type="entry name" value="PHOSPHATE TRANSPORT SYSTEM PERMEASE PROTEIN"/>
    <property type="match status" value="1"/>
</dbReference>
<feature type="transmembrane region" description="Helical" evidence="5">
    <location>
        <begin position="458"/>
        <end position="480"/>
    </location>
</feature>
<evidence type="ECO:0000256" key="1">
    <source>
        <dbReference type="ARBA" id="ARBA00004651"/>
    </source>
</evidence>
<dbReference type="Proteomes" id="UP000186895">
    <property type="component" value="Unassembled WGS sequence"/>
</dbReference>
<comment type="subcellular location">
    <subcellularLocation>
        <location evidence="1 5">Cell membrane</location>
        <topology evidence="1 5">Multi-pass membrane protein</topology>
    </subcellularLocation>
</comment>
<evidence type="ECO:0000256" key="5">
    <source>
        <dbReference type="RuleBase" id="RU363032"/>
    </source>
</evidence>
<dbReference type="SUPFAM" id="SSF101908">
    <property type="entry name" value="Putative isomerase YbhE"/>
    <property type="match status" value="1"/>
</dbReference>
<dbReference type="GO" id="GO:0055085">
    <property type="term" value="P:transmembrane transport"/>
    <property type="evidence" value="ECO:0007669"/>
    <property type="project" value="InterPro"/>
</dbReference>
<feature type="domain" description="ABC transmembrane type-1" evidence="6">
    <location>
        <begin position="452"/>
        <end position="740"/>
    </location>
</feature>
<evidence type="ECO:0000256" key="4">
    <source>
        <dbReference type="ARBA" id="ARBA00023136"/>
    </source>
</evidence>
<sequence>MSIEQTNTVPELDFNTPAQRRLRQARMLKDKLAASSIAIGGISVILAVVMIFFYLLYEVAPLFRSAEVAPWGGEQEVSYAVPGTGSTLYLAVEEQAEIGFRVSDAGEMIFFDTTSGQVRLTEQLALPEGVEITSFSLLSEASQTFAFGLSDGSAKVIKHNYKASYPNGQRVLTPELVYPVGEAPLQVADGPIQHLAINGNSDEWALIAQSGSTLSELSLEMTENFLTGEVEIEESRRNLPSFSNAPNKLVMTPDHRWLLASLPQGKIGVMTLGNEPEVSQLLEASKGNLTSFELLLGGNSLIIGDSKGRLSQWFFVRDDANEYQLTHIRDFDHHASDITNLTTEQRRKGIITLSADGMLNIYNSTANRQVLSEPLFDGAADAIALAPRANALLVQHGDRLSFWHVDNEHPEISWSAYWEKVWYEGYEEPEYTWQSSASNNDFEPKYSLMPLAFGTLKAAFYAMLLATPLAICGAIYTAYFMVPAMRRKVKPFIELMEALPTVILGFLAGLWLAPFMEANLAGIFVCLLVIPIAIVLFGFTWNNMPNKIRFLIPEGWDAALLVPVVILATWLGLGLAGPVEEAFFGGHMPTWLSNEVGIPYDQRNAMVVGIAMGFAVIPTIFSITEDAIFAVPKHLSYGSLALGATAWQTLTRVVLPTASPGIFSALMIGMGRAVGETMIVLMATGNTPIMDVNIFEGMRTLAANIAVEMPESEVGSTHYRTLFLAAFVLFLFTFCVNTLAEGIRQHLRKKYGSL</sequence>
<dbReference type="CDD" id="cd06261">
    <property type="entry name" value="TM_PBP2"/>
    <property type="match status" value="1"/>
</dbReference>
<dbReference type="AlphaFoldDB" id="A0A1N6T157"/>
<dbReference type="SUPFAM" id="SSF161098">
    <property type="entry name" value="MetI-like"/>
    <property type="match status" value="1"/>
</dbReference>
<dbReference type="RefSeq" id="WP_076462970.1">
    <property type="nucleotide sequence ID" value="NZ_FTMN01000005.1"/>
</dbReference>
<organism evidence="7 8">
    <name type="scientific">Marinobacterium stanieri</name>
    <dbReference type="NCBI Taxonomy" id="49186"/>
    <lineage>
        <taxon>Bacteria</taxon>
        <taxon>Pseudomonadati</taxon>
        <taxon>Pseudomonadota</taxon>
        <taxon>Gammaproteobacteria</taxon>
        <taxon>Oceanospirillales</taxon>
        <taxon>Oceanospirillaceae</taxon>
        <taxon>Marinobacterium</taxon>
    </lineage>
</organism>
<dbReference type="STRING" id="49186.SAMN05421647_10573"/>
<gene>
    <name evidence="7" type="ORF">SAMN05421647_10573</name>
</gene>
<feature type="transmembrane region" description="Helical" evidence="5">
    <location>
        <begin position="32"/>
        <end position="57"/>
    </location>
</feature>
<evidence type="ECO:0000313" key="8">
    <source>
        <dbReference type="Proteomes" id="UP000186895"/>
    </source>
</evidence>
<accession>A0A1N6T157</accession>